<accession>Q0MUT0</accession>
<sequence>MVETILANLIYNQAFFTKVWPYMDKEYFEQGPAQTVFNIIKKHVNEYTAIPSKTALCVALDNSSITETEHEGAKKLIDKLSDAPEDLNWLVKETEKYVQEKAMYNATSRIIEIQTNAQLEPNKRDKRLPDIGAIPDIMREALYSGAFGLPFCYSRIGLLCPRHIDEVIMKALQAHLMHESGKDFQEIARALDITPAEAAKLWVSVEKAHERFKQKEKVVYRKRLTNVDIKSRHKKLVKHMRTL</sequence>
<dbReference type="GO" id="GO:0004386">
    <property type="term" value="F:helicase activity"/>
    <property type="evidence" value="ECO:0007669"/>
    <property type="project" value="UniProtKB-KW"/>
</dbReference>
<keyword evidence="1" id="KW-0347">Helicase</keyword>
<keyword evidence="1" id="KW-0547">Nucleotide-binding</keyword>
<dbReference type="Pfam" id="PF11242">
    <property type="entry name" value="DUF2774"/>
    <property type="match status" value="1"/>
</dbReference>
<dbReference type="InterPro" id="IPR021404">
    <property type="entry name" value="Phage_T4_Gp24.3"/>
</dbReference>
<reference evidence="1" key="1">
    <citation type="journal article" date="2007" name="Appl. Environ. Microbiol.">
        <title>Characterization of extended-host-range pseudo-T-even bacteriophage Kpp95 isolated on Klebsiella pneumoniae.</title>
        <authorList>
            <person name="Wu L.T."/>
            <person name="Chang S.Y."/>
            <person name="Yen M.R."/>
            <person name="Yang T.C."/>
            <person name="Tseng Y.H."/>
        </authorList>
    </citation>
    <scope>NUCLEOTIDE SEQUENCE</scope>
</reference>
<organism evidence="1">
    <name type="scientific">Klebsiella phage KPP95</name>
    <dbReference type="NCBI Taxonomy" id="264484"/>
    <lineage>
        <taxon>Viruses</taxon>
    </lineage>
</organism>
<keyword evidence="1" id="KW-0067">ATP-binding</keyword>
<dbReference type="EMBL" id="DQ845390">
    <property type="protein sequence ID" value="ABH10667.1"/>
    <property type="molecule type" value="Genomic_DNA"/>
</dbReference>
<proteinExistence type="predicted"/>
<name>Q0MUT0_9VIRU</name>
<keyword evidence="1" id="KW-0378">Hydrolase</keyword>
<gene>
    <name evidence="1" type="primary">gp41</name>
</gene>
<evidence type="ECO:0000313" key="1">
    <source>
        <dbReference type="EMBL" id="ABH10667.1"/>
    </source>
</evidence>
<protein>
    <submittedName>
        <fullName evidence="1">DNA primase-helicase subunit</fullName>
    </submittedName>
</protein>